<evidence type="ECO:0000259" key="16">
    <source>
        <dbReference type="PROSITE" id="PS50929"/>
    </source>
</evidence>
<comment type="catalytic activity">
    <reaction evidence="12">
        <text>ATP + H2O + xenobioticSide 1 = ADP + phosphate + xenobioticSide 2.</text>
        <dbReference type="EC" id="7.6.2.2"/>
    </reaction>
</comment>
<feature type="domain" description="ABC transporter" evidence="15">
    <location>
        <begin position="618"/>
        <end position="842"/>
    </location>
</feature>
<dbReference type="CDD" id="cd03244">
    <property type="entry name" value="ABCC_MRP_domain2"/>
    <property type="match status" value="1"/>
</dbReference>
<evidence type="ECO:0000313" key="17">
    <source>
        <dbReference type="EMBL" id="KAK9936891.1"/>
    </source>
</evidence>
<evidence type="ECO:0000256" key="11">
    <source>
        <dbReference type="ARBA" id="ARBA00023136"/>
    </source>
</evidence>
<organism evidence="17 18">
    <name type="scientific">Rubus argutus</name>
    <name type="common">Southern blackberry</name>
    <dbReference type="NCBI Taxonomy" id="59490"/>
    <lineage>
        <taxon>Eukaryota</taxon>
        <taxon>Viridiplantae</taxon>
        <taxon>Streptophyta</taxon>
        <taxon>Embryophyta</taxon>
        <taxon>Tracheophyta</taxon>
        <taxon>Spermatophyta</taxon>
        <taxon>Magnoliopsida</taxon>
        <taxon>eudicotyledons</taxon>
        <taxon>Gunneridae</taxon>
        <taxon>Pentapetalae</taxon>
        <taxon>rosids</taxon>
        <taxon>fabids</taxon>
        <taxon>Rosales</taxon>
        <taxon>Rosaceae</taxon>
        <taxon>Rosoideae</taxon>
        <taxon>Rosoideae incertae sedis</taxon>
        <taxon>Rubus</taxon>
    </lineage>
</organism>
<evidence type="ECO:0000256" key="3">
    <source>
        <dbReference type="ARBA" id="ARBA00012191"/>
    </source>
</evidence>
<keyword evidence="4" id="KW-0813">Transport</keyword>
<dbReference type="Pfam" id="PF00005">
    <property type="entry name" value="ABC_tran"/>
    <property type="match status" value="2"/>
</dbReference>
<evidence type="ECO:0000256" key="5">
    <source>
        <dbReference type="ARBA" id="ARBA00022692"/>
    </source>
</evidence>
<dbReference type="InterPro" id="IPR003593">
    <property type="entry name" value="AAA+_ATPase"/>
</dbReference>
<evidence type="ECO:0000256" key="14">
    <source>
        <dbReference type="SAM" id="Phobius"/>
    </source>
</evidence>
<dbReference type="SMART" id="SM00382">
    <property type="entry name" value="AAA"/>
    <property type="match status" value="2"/>
</dbReference>
<evidence type="ECO:0000256" key="6">
    <source>
        <dbReference type="ARBA" id="ARBA00022737"/>
    </source>
</evidence>
<dbReference type="InterPro" id="IPR017871">
    <property type="entry name" value="ABC_transporter-like_CS"/>
</dbReference>
<keyword evidence="10 14" id="KW-1133">Transmembrane helix</keyword>
<dbReference type="PROSITE" id="PS00211">
    <property type="entry name" value="ABC_TRANSPORTER_1"/>
    <property type="match status" value="2"/>
</dbReference>
<keyword evidence="18" id="KW-1185">Reference proteome</keyword>
<name>A0AAW1XKL2_RUBAR</name>
<dbReference type="PANTHER" id="PTHR24223">
    <property type="entry name" value="ATP-BINDING CASSETTE SUB-FAMILY C"/>
    <property type="match status" value="1"/>
</dbReference>
<feature type="transmembrane region" description="Helical" evidence="14">
    <location>
        <begin position="143"/>
        <end position="162"/>
    </location>
</feature>
<feature type="transmembrane region" description="Helical" evidence="14">
    <location>
        <begin position="341"/>
        <end position="360"/>
    </location>
</feature>
<feature type="transmembrane region" description="Helical" evidence="14">
    <location>
        <begin position="36"/>
        <end position="55"/>
    </location>
</feature>
<comment type="similarity">
    <text evidence="2">Belongs to the ABC transporter superfamily. ABCC family. Conjugate transporter (TC 3.A.1.208) subfamily.</text>
</comment>
<evidence type="ECO:0000256" key="10">
    <source>
        <dbReference type="ARBA" id="ARBA00022989"/>
    </source>
</evidence>
<evidence type="ECO:0000256" key="12">
    <source>
        <dbReference type="ARBA" id="ARBA00034018"/>
    </source>
</evidence>
<dbReference type="CDD" id="cd18579">
    <property type="entry name" value="ABC_6TM_ABCC_D1"/>
    <property type="match status" value="1"/>
</dbReference>
<dbReference type="PROSITE" id="PS50929">
    <property type="entry name" value="ABC_TM1F"/>
    <property type="match status" value="2"/>
</dbReference>
<dbReference type="InterPro" id="IPR011527">
    <property type="entry name" value="ABC1_TM_dom"/>
</dbReference>
<dbReference type="CDD" id="cd03250">
    <property type="entry name" value="ABCC_MRP_domain1"/>
    <property type="match status" value="1"/>
</dbReference>
<feature type="domain" description="ABC transmembrane type-1" evidence="16">
    <location>
        <begin position="304"/>
        <end position="586"/>
    </location>
</feature>
<dbReference type="Gene3D" id="3.40.50.300">
    <property type="entry name" value="P-loop containing nucleotide triphosphate hydrolases"/>
    <property type="match status" value="2"/>
</dbReference>
<dbReference type="SUPFAM" id="SSF52540">
    <property type="entry name" value="P-loop containing nucleoside triphosphate hydrolases"/>
    <property type="match status" value="2"/>
</dbReference>
<dbReference type="InterPro" id="IPR044746">
    <property type="entry name" value="ABCC_6TM_D1"/>
</dbReference>
<gene>
    <name evidence="17" type="ORF">M0R45_013713</name>
</gene>
<feature type="transmembrane region" description="Helical" evidence="14">
    <location>
        <begin position="938"/>
        <end position="959"/>
    </location>
</feature>
<feature type="transmembrane region" description="Helical" evidence="14">
    <location>
        <begin position="445"/>
        <end position="464"/>
    </location>
</feature>
<reference evidence="17 18" key="1">
    <citation type="journal article" date="2023" name="G3 (Bethesda)">
        <title>A chromosome-length genome assembly and annotation of blackberry (Rubus argutus, cv. 'Hillquist').</title>
        <authorList>
            <person name="Bruna T."/>
            <person name="Aryal R."/>
            <person name="Dudchenko O."/>
            <person name="Sargent D.J."/>
            <person name="Mead D."/>
            <person name="Buti M."/>
            <person name="Cavallini A."/>
            <person name="Hytonen T."/>
            <person name="Andres J."/>
            <person name="Pham M."/>
            <person name="Weisz D."/>
            <person name="Mascagni F."/>
            <person name="Usai G."/>
            <person name="Natali L."/>
            <person name="Bassil N."/>
            <person name="Fernandez G.E."/>
            <person name="Lomsadze A."/>
            <person name="Armour M."/>
            <person name="Olukolu B."/>
            <person name="Poorten T."/>
            <person name="Britton C."/>
            <person name="Davik J."/>
            <person name="Ashrafi H."/>
            <person name="Aiden E.L."/>
            <person name="Borodovsky M."/>
            <person name="Worthington M."/>
        </authorList>
    </citation>
    <scope>NUCLEOTIDE SEQUENCE [LARGE SCALE GENOMIC DNA]</scope>
    <source>
        <strain evidence="17">PI 553951</strain>
    </source>
</reference>
<dbReference type="CDD" id="cd18580">
    <property type="entry name" value="ABC_6TM_ABCC_D2"/>
    <property type="match status" value="1"/>
</dbReference>
<sequence>MGFKALDWYCRPVANGVWAKAVLNAFGAYTPCAVETIVVTFSQLVLLGLCIYRIWRITKDFKAQRFCLKSKLYNYLLALLAGYCTAEPLFRLIIGISVLNLDSQTGLAPFEMVSLILESLSWCSMLVMILVETKIYICEFRWFVRFGVIYTLVGDAVLFNLILSVKDFYNRSVLYLYISEVVAQALFGILLAVYVPNLVPYPGYTPVRTESIDDAAYEELPGGEQICPERQANILSRVIFSWMNPLMKLGYQRPLTEKDIWKLDTWERTETLNNKFQKCWAEEVQKPKPWLLRALNSSLGGRFWWGGFWKIGNDLSQFTGPLILNLLLQLAAVYATRDPAWIGYIYAFSIFVGVSFGVLCEAQYFQNVMRVGFRLRSTLVAAVFRKSLRLTHEARKKFPSGKITNLMTTDAEALQQVTQSLHTLWSAPFRIIICMVLLYHELGVASLLGALILVLMFPLQTFVISKMQKLSKQGLQRTDKRIGLMNEILAAMDTVKCYAWESSFQSKVQSVRTEELHWFRKASLLAACNGFILNSIPVVVTVISFGLFTLLGGDLTPARAFTSLSLFAVLRFPLFLLPNIITQAVNANVSVKRLEELLLAEERVLLPNPPLDPGLPAISIKNGFFSWDSKAEKPTLSNINLDIPVGSLVAIVGSTGEGKTSLISAMLGELPPIADTSIVMRGMVAYVPQVSWIFNATVRDNILFGSFFESSRYQKAIDVTALRHDLDLLPGGDLTEIGERGVNISGGQKQRVSMARAVYSNSDVYVFDDPLSALDAHVARQVFDKCIKGELRGKTRVLVTNQLHFLSQVDRIILVHDGMVKEEGTFEELSNNGMLFQKLMENAGKMEEYAEEKEDGESSDQNVETIDQNASSKPIANGDVHDMSKTASHANKQKEGKSVLIKQEERETGVVSLKVLVRYKNALGGLHSGNYDSGFYNLIYAVLSFGQVMVTLANSYWLVISSLYAARRLHDAMLGSILRAPMVFFQTNPLGRIINRFAKDLGDIDRNVAPFPYLYYQSMAREVKRLDSISRSPVYAQFGEALNGLSSIRAYQAYDRMADINGKSVDNNIRFTLVNISANRWLAIRLESLGGLMIWFTATFAVMQNGRAENPQEFASTMGLLLSYTLNITSLMTGVLRLASLAENSLNAVERVGTYIDLPSEAPAVVESNRPPPGWPSSGSIKFEDVVLRYRPELPPVLHELSFTVSPSDKVGIVGRTGAGKSSMINALFRIVELERGRILIDGCDIGKFGLEDLRKVLGIIPQAPVLFSGTVRFNLDPFQEHNDADLWEALERAHLKDAIRRNSLGLDAEVSESGENFSVGQRQLLSLSRALLRRSKILVLDEATAAVDVRTDALIQKTIREEFKSCTMLIIAHRLNTIIDCDRILLLDAGRVREYDTPEHLLLNERSAFSKMVQSTDNKQLDGQRRWLASSRWAAAAQFAVAVSLTSSQNDLQRLEFEDQNSILYKTKDAVITLRGVLEGKHDKLIEESLDQYQISRDGWWSSLYRMVEGLAVMSRLSRSRLHHSETGFEDGSIDWDHADM</sequence>
<dbReference type="GO" id="GO:0016020">
    <property type="term" value="C:membrane"/>
    <property type="evidence" value="ECO:0007669"/>
    <property type="project" value="InterPro"/>
</dbReference>
<feature type="transmembrane region" description="Helical" evidence="14">
    <location>
        <begin position="174"/>
        <end position="195"/>
    </location>
</feature>
<evidence type="ECO:0000313" key="18">
    <source>
        <dbReference type="Proteomes" id="UP001457282"/>
    </source>
</evidence>
<dbReference type="Gene3D" id="1.20.1560.10">
    <property type="entry name" value="ABC transporter type 1, transmembrane domain"/>
    <property type="match status" value="3"/>
</dbReference>
<protein>
    <recommendedName>
        <fullName evidence="3">ABC-type xenobiotic transporter</fullName>
        <ecNumber evidence="3">7.6.2.2</ecNumber>
    </recommendedName>
</protein>
<keyword evidence="6" id="KW-0677">Repeat</keyword>
<dbReference type="InterPro" id="IPR050173">
    <property type="entry name" value="ABC_transporter_C-like"/>
</dbReference>
<dbReference type="GO" id="GO:0005524">
    <property type="term" value="F:ATP binding"/>
    <property type="evidence" value="ECO:0007669"/>
    <property type="project" value="UniProtKB-KW"/>
</dbReference>
<evidence type="ECO:0000256" key="7">
    <source>
        <dbReference type="ARBA" id="ARBA00022741"/>
    </source>
</evidence>
<dbReference type="FunFam" id="3.40.50.300:FF:000163">
    <property type="entry name" value="Multidrug resistance-associated protein member 4"/>
    <property type="match status" value="1"/>
</dbReference>
<feature type="compositionally biased region" description="Acidic residues" evidence="13">
    <location>
        <begin position="849"/>
        <end position="858"/>
    </location>
</feature>
<dbReference type="GO" id="GO:0008559">
    <property type="term" value="F:ABC-type xenobiotic transporter activity"/>
    <property type="evidence" value="ECO:0007669"/>
    <property type="project" value="UniProtKB-EC"/>
</dbReference>
<dbReference type="Proteomes" id="UP001457282">
    <property type="component" value="Unassembled WGS sequence"/>
</dbReference>
<dbReference type="GO" id="GO:0016887">
    <property type="term" value="F:ATP hydrolysis activity"/>
    <property type="evidence" value="ECO:0007669"/>
    <property type="project" value="InterPro"/>
</dbReference>
<dbReference type="GO" id="GO:0012505">
    <property type="term" value="C:endomembrane system"/>
    <property type="evidence" value="ECO:0007669"/>
    <property type="project" value="UniProtKB-SubCell"/>
</dbReference>
<evidence type="ECO:0000256" key="1">
    <source>
        <dbReference type="ARBA" id="ARBA00004127"/>
    </source>
</evidence>
<feature type="transmembrane region" description="Helical" evidence="14">
    <location>
        <begin position="522"/>
        <end position="548"/>
    </location>
</feature>
<dbReference type="InterPro" id="IPR027417">
    <property type="entry name" value="P-loop_NTPase"/>
</dbReference>
<keyword evidence="11 14" id="KW-0472">Membrane</keyword>
<accession>A0AAW1XKL2</accession>
<evidence type="ECO:0000256" key="4">
    <source>
        <dbReference type="ARBA" id="ARBA00022448"/>
    </source>
</evidence>
<dbReference type="InterPro" id="IPR003439">
    <property type="entry name" value="ABC_transporter-like_ATP-bd"/>
</dbReference>
<proteinExistence type="inferred from homology"/>
<evidence type="ECO:0000256" key="8">
    <source>
        <dbReference type="ARBA" id="ARBA00022840"/>
    </source>
</evidence>
<feature type="domain" description="ABC transporter" evidence="15">
    <location>
        <begin position="1181"/>
        <end position="1415"/>
    </location>
</feature>
<feature type="compositionally biased region" description="Basic and acidic residues" evidence="13">
    <location>
        <begin position="892"/>
        <end position="901"/>
    </location>
</feature>
<evidence type="ECO:0000256" key="9">
    <source>
        <dbReference type="ARBA" id="ARBA00022967"/>
    </source>
</evidence>
<dbReference type="InterPro" id="IPR036640">
    <property type="entry name" value="ABC1_TM_sf"/>
</dbReference>
<keyword evidence="5 14" id="KW-0812">Transmembrane</keyword>
<keyword evidence="9" id="KW-1278">Translocase</keyword>
<dbReference type="FunFam" id="3.40.50.300:FF:000450">
    <property type="entry name" value="ABC transporter C family member 2"/>
    <property type="match status" value="1"/>
</dbReference>
<feature type="transmembrane region" description="Helical" evidence="14">
    <location>
        <begin position="76"/>
        <end position="100"/>
    </location>
</feature>
<evidence type="ECO:0000256" key="2">
    <source>
        <dbReference type="ARBA" id="ARBA00009726"/>
    </source>
</evidence>
<comment type="subcellular location">
    <subcellularLocation>
        <location evidence="1">Endomembrane system</location>
        <topology evidence="1">Multi-pass membrane protein</topology>
    </subcellularLocation>
</comment>
<dbReference type="Pfam" id="PF00664">
    <property type="entry name" value="ABC_membrane"/>
    <property type="match status" value="3"/>
</dbReference>
<feature type="region of interest" description="Disordered" evidence="13">
    <location>
        <begin position="847"/>
        <end position="901"/>
    </location>
</feature>
<feature type="domain" description="ABC transmembrane type-1" evidence="16">
    <location>
        <begin position="938"/>
        <end position="1147"/>
    </location>
</feature>
<evidence type="ECO:0000259" key="15">
    <source>
        <dbReference type="PROSITE" id="PS50893"/>
    </source>
</evidence>
<feature type="transmembrane region" description="Helical" evidence="14">
    <location>
        <begin position="112"/>
        <end position="131"/>
    </location>
</feature>
<dbReference type="FunFam" id="1.20.1560.10:FF:000024">
    <property type="entry name" value="ABC transporter C family member 2"/>
    <property type="match status" value="1"/>
</dbReference>
<keyword evidence="7" id="KW-0547">Nucleotide-binding</keyword>
<keyword evidence="8" id="KW-0067">ATP-binding</keyword>
<dbReference type="PROSITE" id="PS50893">
    <property type="entry name" value="ABC_TRANSPORTER_2"/>
    <property type="match status" value="2"/>
</dbReference>
<evidence type="ECO:0000256" key="13">
    <source>
        <dbReference type="SAM" id="MobiDB-lite"/>
    </source>
</evidence>
<dbReference type="PANTHER" id="PTHR24223:SF456">
    <property type="entry name" value="MULTIDRUG RESISTANCE-ASSOCIATED PROTEIN LETHAL(2)03659"/>
    <property type="match status" value="1"/>
</dbReference>
<feature type="compositionally biased region" description="Polar residues" evidence="13">
    <location>
        <begin position="859"/>
        <end position="874"/>
    </location>
</feature>
<dbReference type="EC" id="7.6.2.2" evidence="3"/>
<comment type="caution">
    <text evidence="17">The sequence shown here is derived from an EMBL/GenBank/DDBJ whole genome shotgun (WGS) entry which is preliminary data.</text>
</comment>
<dbReference type="EMBL" id="JBEDUW010000003">
    <property type="protein sequence ID" value="KAK9936891.1"/>
    <property type="molecule type" value="Genomic_DNA"/>
</dbReference>
<dbReference type="SUPFAM" id="SSF90123">
    <property type="entry name" value="ABC transporter transmembrane region"/>
    <property type="match status" value="2"/>
</dbReference>
<dbReference type="InterPro" id="IPR044726">
    <property type="entry name" value="ABCC_6TM_D2"/>
</dbReference>